<evidence type="ECO:0000313" key="4">
    <source>
        <dbReference type="Proteomes" id="UP000008370"/>
    </source>
</evidence>
<name>K5WHH4_PHACS</name>
<dbReference type="AlphaFoldDB" id="K5WHH4"/>
<dbReference type="InterPro" id="IPR011333">
    <property type="entry name" value="SKP1/BTB/POZ_sf"/>
</dbReference>
<feature type="domain" description="BTB" evidence="2">
    <location>
        <begin position="51"/>
        <end position="117"/>
    </location>
</feature>
<evidence type="ECO:0000256" key="1">
    <source>
        <dbReference type="SAM" id="MobiDB-lite"/>
    </source>
</evidence>
<dbReference type="GeneID" id="18910926"/>
<dbReference type="SUPFAM" id="SSF54695">
    <property type="entry name" value="POZ domain"/>
    <property type="match status" value="1"/>
</dbReference>
<dbReference type="Proteomes" id="UP000008370">
    <property type="component" value="Unassembled WGS sequence"/>
</dbReference>
<dbReference type="PROSITE" id="PS50097">
    <property type="entry name" value="BTB"/>
    <property type="match status" value="1"/>
</dbReference>
<protein>
    <recommendedName>
        <fullName evidence="2">BTB domain-containing protein</fullName>
    </recommendedName>
</protein>
<keyword evidence="4" id="KW-1185">Reference proteome</keyword>
<reference evidence="3 4" key="1">
    <citation type="journal article" date="2012" name="BMC Genomics">
        <title>Comparative genomics of the white-rot fungi, Phanerochaete carnosa and P. chrysosporium, to elucidate the genetic basis of the distinct wood types they colonize.</title>
        <authorList>
            <person name="Suzuki H."/>
            <person name="MacDonald J."/>
            <person name="Syed K."/>
            <person name="Salamov A."/>
            <person name="Hori C."/>
            <person name="Aerts A."/>
            <person name="Henrissat B."/>
            <person name="Wiebenga A."/>
            <person name="vanKuyk P.A."/>
            <person name="Barry K."/>
            <person name="Lindquist E."/>
            <person name="LaButti K."/>
            <person name="Lapidus A."/>
            <person name="Lucas S."/>
            <person name="Coutinho P."/>
            <person name="Gong Y."/>
            <person name="Samejima M."/>
            <person name="Mahadevan R."/>
            <person name="Abou-Zaid M."/>
            <person name="de Vries R.P."/>
            <person name="Igarashi K."/>
            <person name="Yadav J.S."/>
            <person name="Grigoriev I.V."/>
            <person name="Master E.R."/>
        </authorList>
    </citation>
    <scope>NUCLEOTIDE SEQUENCE [LARGE SCALE GENOMIC DNA]</scope>
    <source>
        <strain evidence="3 4">HHB-10118-sp</strain>
    </source>
</reference>
<dbReference type="KEGG" id="pco:PHACADRAFT_193696"/>
<sequence>MPASIRSHSLAEETDTPNKRRKVEPAEECVDALRAVSGIGERSKNLWFDDGNVIISAEGRAFKVHASVLMLRSEVLKELLNGPALARLPERLEGCPVLRVEDKGRDFEYLFTIIYNGGNRRALISSFEYSYNNAGCSSWLNSQRPPIAYVEFRAVVTVAVKYKVKEIIDEAIYRLSRVFSTRSIDDWNPYLKPDGDKTPIALDENDCIDVLRVARLLNMRSILPLVFYACCNIEDRQITAGVFYYEDNSDLARFNEDDLHTYLKGRCTLIKESMKVKRALQELAISIRAALCPSKSRCRYALQKLCLAALDADFYHKPSAIDSVDRWLDVTEEKRNAKLCQHCDGVLRNLINERREEAWRKLGKIFGIEEWPAGQSQEGEDNYATAAAS</sequence>
<feature type="region of interest" description="Disordered" evidence="1">
    <location>
        <begin position="1"/>
        <end position="24"/>
    </location>
</feature>
<dbReference type="InterPro" id="IPR000210">
    <property type="entry name" value="BTB/POZ_dom"/>
</dbReference>
<dbReference type="RefSeq" id="XP_007393873.1">
    <property type="nucleotide sequence ID" value="XM_007393811.1"/>
</dbReference>
<gene>
    <name evidence="3" type="ORF">PHACADRAFT_193696</name>
</gene>
<proteinExistence type="predicted"/>
<accession>K5WHH4</accession>
<dbReference type="InParanoid" id="K5WHH4"/>
<dbReference type="OrthoDB" id="3036049at2759"/>
<evidence type="ECO:0000313" key="3">
    <source>
        <dbReference type="EMBL" id="EKM58564.1"/>
    </source>
</evidence>
<dbReference type="HOGENOM" id="CLU_033082_3_2_1"/>
<dbReference type="EMBL" id="JH930470">
    <property type="protein sequence ID" value="EKM58564.1"/>
    <property type="molecule type" value="Genomic_DNA"/>
</dbReference>
<dbReference type="CDD" id="cd18186">
    <property type="entry name" value="BTB_POZ_ZBTB_KLHL-like"/>
    <property type="match status" value="1"/>
</dbReference>
<organism evidence="3 4">
    <name type="scientific">Phanerochaete carnosa (strain HHB-10118-sp)</name>
    <name type="common">White-rot fungus</name>
    <name type="synonym">Peniophora carnosa</name>
    <dbReference type="NCBI Taxonomy" id="650164"/>
    <lineage>
        <taxon>Eukaryota</taxon>
        <taxon>Fungi</taxon>
        <taxon>Dikarya</taxon>
        <taxon>Basidiomycota</taxon>
        <taxon>Agaricomycotina</taxon>
        <taxon>Agaricomycetes</taxon>
        <taxon>Polyporales</taxon>
        <taxon>Phanerochaetaceae</taxon>
        <taxon>Phanerochaete</taxon>
    </lineage>
</organism>
<dbReference type="Gene3D" id="3.30.710.10">
    <property type="entry name" value="Potassium Channel Kv1.1, Chain A"/>
    <property type="match status" value="1"/>
</dbReference>
<evidence type="ECO:0000259" key="2">
    <source>
        <dbReference type="PROSITE" id="PS50097"/>
    </source>
</evidence>